<evidence type="ECO:0000313" key="13">
    <source>
        <dbReference type="EMBL" id="ADZ84845.1"/>
    </source>
</evidence>
<evidence type="ECO:0000256" key="2">
    <source>
        <dbReference type="ARBA" id="ARBA00010838"/>
    </source>
</evidence>
<dbReference type="NCBIfam" id="TIGR03356">
    <property type="entry name" value="BGL"/>
    <property type="match status" value="1"/>
</dbReference>
<feature type="binding site" evidence="10">
    <location>
        <position position="301"/>
    </location>
    <ligand>
        <name>substrate</name>
    </ligand>
</feature>
<reference evidence="13 14" key="1">
    <citation type="journal article" date="2011" name="J. Bacteriol.">
        <title>Complete genome sequence of the cellulose-degrading bacterium Cellulosilyticum lentocellum.</title>
        <authorList>
            <consortium name="US DOE Joint Genome Institute"/>
            <person name="Miller D.A."/>
            <person name="Suen G."/>
            <person name="Bruce D."/>
            <person name="Copeland A."/>
            <person name="Cheng J.F."/>
            <person name="Detter C."/>
            <person name="Goodwin L.A."/>
            <person name="Han C.S."/>
            <person name="Hauser L.J."/>
            <person name="Land M.L."/>
            <person name="Lapidus A."/>
            <person name="Lucas S."/>
            <person name="Meincke L."/>
            <person name="Pitluck S."/>
            <person name="Tapia R."/>
            <person name="Teshima H."/>
            <person name="Woyke T."/>
            <person name="Fox B.G."/>
            <person name="Angert E.R."/>
            <person name="Currie C.R."/>
        </authorList>
    </citation>
    <scope>NUCLEOTIDE SEQUENCE [LARGE SCALE GENOMIC DNA]</scope>
    <source>
        <strain evidence="14">ATCC 49066 / DSM 5427 / NCIMB 11756 / RHM5</strain>
    </source>
</reference>
<evidence type="ECO:0000256" key="11">
    <source>
        <dbReference type="PROSITE-ProRule" id="PRU10055"/>
    </source>
</evidence>
<keyword evidence="7 12" id="KW-0326">Glycosidase</keyword>
<dbReference type="HOGENOM" id="CLU_001859_0_1_9"/>
<keyword evidence="14" id="KW-1185">Reference proteome</keyword>
<comment type="similarity">
    <text evidence="2 12">Belongs to the glycosyl hydrolase 1 family.</text>
</comment>
<dbReference type="InterPro" id="IPR017736">
    <property type="entry name" value="Glyco_hydro_1_beta-glucosidase"/>
</dbReference>
<evidence type="ECO:0000256" key="3">
    <source>
        <dbReference type="ARBA" id="ARBA00012744"/>
    </source>
</evidence>
<dbReference type="FunFam" id="3.20.20.80:FF:000004">
    <property type="entry name" value="Beta-glucosidase 6-phospho-beta-glucosidase"/>
    <property type="match status" value="1"/>
</dbReference>
<dbReference type="KEGG" id="cle:Clole_3150"/>
<evidence type="ECO:0000313" key="14">
    <source>
        <dbReference type="Proteomes" id="UP000008467"/>
    </source>
</evidence>
<dbReference type="Pfam" id="PF00232">
    <property type="entry name" value="Glyco_hydro_1"/>
    <property type="match status" value="1"/>
</dbReference>
<dbReference type="EMBL" id="CP002582">
    <property type="protein sequence ID" value="ADZ84845.1"/>
    <property type="molecule type" value="Genomic_DNA"/>
</dbReference>
<dbReference type="PROSITE" id="PS00572">
    <property type="entry name" value="GLYCOSYL_HYDROL_F1_1"/>
    <property type="match status" value="1"/>
</dbReference>
<dbReference type="SUPFAM" id="SSF51445">
    <property type="entry name" value="(Trans)glycosidases"/>
    <property type="match status" value="1"/>
</dbReference>
<name>F2JPA6_CELLD</name>
<dbReference type="InterPro" id="IPR018120">
    <property type="entry name" value="Glyco_hydro_1_AS"/>
</dbReference>
<dbReference type="STRING" id="642492.Clole_3150"/>
<evidence type="ECO:0000256" key="5">
    <source>
        <dbReference type="ARBA" id="ARBA00023001"/>
    </source>
</evidence>
<feature type="binding site" evidence="10">
    <location>
        <position position="17"/>
    </location>
    <ligand>
        <name>substrate</name>
    </ligand>
</feature>
<evidence type="ECO:0000256" key="9">
    <source>
        <dbReference type="PIRSR" id="PIRSR617736-1"/>
    </source>
</evidence>
<evidence type="ECO:0000256" key="8">
    <source>
        <dbReference type="ARBA" id="ARBA00023326"/>
    </source>
</evidence>
<accession>F2JPA6</accession>
<dbReference type="InterPro" id="IPR001360">
    <property type="entry name" value="Glyco_hydro_1"/>
</dbReference>
<keyword evidence="5" id="KW-0136">Cellulose degradation</keyword>
<gene>
    <name evidence="13" type="ordered locus">Clole_3150</name>
</gene>
<organism evidence="13 14">
    <name type="scientific">Cellulosilyticum lentocellum (strain ATCC 49066 / DSM 5427 / NCIMB 11756 / RHM5)</name>
    <name type="common">Clostridium lentocellum</name>
    <dbReference type="NCBI Taxonomy" id="642492"/>
    <lineage>
        <taxon>Bacteria</taxon>
        <taxon>Bacillati</taxon>
        <taxon>Bacillota</taxon>
        <taxon>Clostridia</taxon>
        <taxon>Lachnospirales</taxon>
        <taxon>Cellulosilyticaceae</taxon>
        <taxon>Cellulosilyticum</taxon>
    </lineage>
</organism>
<evidence type="ECO:0000256" key="12">
    <source>
        <dbReference type="RuleBase" id="RU361175"/>
    </source>
</evidence>
<feature type="binding site" evidence="10">
    <location>
        <position position="162"/>
    </location>
    <ligand>
        <name>substrate</name>
    </ligand>
</feature>
<evidence type="ECO:0000256" key="10">
    <source>
        <dbReference type="PIRSR" id="PIRSR617736-2"/>
    </source>
</evidence>
<evidence type="ECO:0000256" key="4">
    <source>
        <dbReference type="ARBA" id="ARBA00022801"/>
    </source>
</evidence>
<dbReference type="AlphaFoldDB" id="F2JPA6"/>
<dbReference type="PROSITE" id="PS00653">
    <property type="entry name" value="GLYCOSYL_HYDROL_F1_2"/>
    <property type="match status" value="1"/>
</dbReference>
<dbReference type="PANTHER" id="PTHR10353">
    <property type="entry name" value="GLYCOSYL HYDROLASE"/>
    <property type="match status" value="1"/>
</dbReference>
<feature type="active site" description="Proton donor" evidence="9">
    <location>
        <position position="163"/>
    </location>
</feature>
<dbReference type="Proteomes" id="UP000008467">
    <property type="component" value="Chromosome"/>
</dbReference>
<dbReference type="eggNOG" id="COG2723">
    <property type="taxonomic scope" value="Bacteria"/>
</dbReference>
<dbReference type="RefSeq" id="WP_013658123.1">
    <property type="nucleotide sequence ID" value="NC_015275.1"/>
</dbReference>
<dbReference type="GO" id="GO:0030245">
    <property type="term" value="P:cellulose catabolic process"/>
    <property type="evidence" value="ECO:0007669"/>
    <property type="project" value="UniProtKB-KW"/>
</dbReference>
<feature type="binding site" evidence="10">
    <location>
        <begin position="402"/>
        <end position="403"/>
    </location>
    <ligand>
        <name>substrate</name>
    </ligand>
</feature>
<dbReference type="GO" id="GO:0008422">
    <property type="term" value="F:beta-glucosidase activity"/>
    <property type="evidence" value="ECO:0007669"/>
    <property type="project" value="UniProtKB-EC"/>
</dbReference>
<feature type="binding site" evidence="10">
    <location>
        <position position="118"/>
    </location>
    <ligand>
        <name>substrate</name>
    </ligand>
</feature>
<sequence>MSFSKDFMWGVATAAYQIEGAYNEDGKGLGIWDTYSRLPNTIKNGENGDISCNHYHLYKNDIKLMKEMGIKNYRFSISWPRVFPDGIGKVNKQGLEFYSDLVDTLLENGITPLVTLYHWNLPNALQRKGGWLNPESSDWFADYTKVIVDHLSDRVTYWITINEPQVFVGLGYKDGVHAPFYKLPTSELTQMSHNILLAHGKAVRTIRQYAKKKAIIGFAPTGPCSIPHSRSTEDIEVARKCSFALDRDNFIFTNSWWGDPIVFGQYPEEAHKALGEDMPSINPGDMAIISEPIDFYGANIYQSQNAFATPKYPGQPVTSLGWAITPEVLYWSPKFLYERYKLPILITENGMAGCDLVHLDGRVHDDYRIDFLTRYISALKQAVEDGIEVMGYMHWSFLDNFEWAKGYAPRFGLVYVDYLTQRRIIKNSGYWYKKVMGTNGESL</sequence>
<dbReference type="EC" id="3.2.1.21" evidence="3 12"/>
<evidence type="ECO:0000256" key="1">
    <source>
        <dbReference type="ARBA" id="ARBA00000448"/>
    </source>
</evidence>
<dbReference type="InterPro" id="IPR017853">
    <property type="entry name" value="GH"/>
</dbReference>
<feature type="binding site" evidence="10">
    <location>
        <position position="395"/>
    </location>
    <ligand>
        <name>substrate</name>
    </ligand>
</feature>
<dbReference type="PRINTS" id="PR00131">
    <property type="entry name" value="GLHYDRLASE1"/>
</dbReference>
<evidence type="ECO:0000256" key="7">
    <source>
        <dbReference type="ARBA" id="ARBA00023295"/>
    </source>
</evidence>
<proteinExistence type="inferred from homology"/>
<keyword evidence="8" id="KW-0624">Polysaccharide degradation</keyword>
<evidence type="ECO:0000256" key="6">
    <source>
        <dbReference type="ARBA" id="ARBA00023277"/>
    </source>
</evidence>
<feature type="active site" description="Nucleophile" evidence="9 11">
    <location>
        <position position="348"/>
    </location>
</feature>
<dbReference type="GO" id="GO:0005829">
    <property type="term" value="C:cytosol"/>
    <property type="evidence" value="ECO:0007669"/>
    <property type="project" value="TreeGrafter"/>
</dbReference>
<dbReference type="PANTHER" id="PTHR10353:SF36">
    <property type="entry name" value="LP05116P"/>
    <property type="match status" value="1"/>
</dbReference>
<dbReference type="Gene3D" id="3.20.20.80">
    <property type="entry name" value="Glycosidases"/>
    <property type="match status" value="1"/>
</dbReference>
<keyword evidence="4 12" id="KW-0378">Hydrolase</keyword>
<keyword evidence="6" id="KW-0119">Carbohydrate metabolism</keyword>
<comment type="catalytic activity">
    <reaction evidence="1 12">
        <text>Hydrolysis of terminal, non-reducing beta-D-glucosyl residues with release of beta-D-glucose.</text>
        <dbReference type="EC" id="3.2.1.21"/>
    </reaction>
</comment>
<dbReference type="InterPro" id="IPR033132">
    <property type="entry name" value="GH_1_N_CS"/>
</dbReference>
<protein>
    <recommendedName>
        <fullName evidence="3 12">Beta-glucosidase</fullName>
        <ecNumber evidence="3 12">3.2.1.21</ecNumber>
    </recommendedName>
</protein>